<dbReference type="SMART" id="SM00116">
    <property type="entry name" value="CBS"/>
    <property type="match status" value="2"/>
</dbReference>
<feature type="domain" description="CBS" evidence="4">
    <location>
        <begin position="71"/>
        <end position="126"/>
    </location>
</feature>
<reference evidence="5 6" key="1">
    <citation type="journal article" date="2016" name="Sci. Rep.">
        <title>Metabolic traits of an uncultured archaeal lineage -MSBL1- from brine pools of the Red Sea.</title>
        <authorList>
            <person name="Mwirichia R."/>
            <person name="Alam I."/>
            <person name="Rashid M."/>
            <person name="Vinu M."/>
            <person name="Ba-Alawi W."/>
            <person name="Anthony Kamau A."/>
            <person name="Kamanda Ngugi D."/>
            <person name="Goker M."/>
            <person name="Klenk H.P."/>
            <person name="Bajic V."/>
            <person name="Stingl U."/>
        </authorList>
    </citation>
    <scope>NUCLEOTIDE SEQUENCE [LARGE SCALE GENOMIC DNA]</scope>
    <source>
        <strain evidence="5">SCGC-AAA261D19</strain>
    </source>
</reference>
<evidence type="ECO:0000313" key="5">
    <source>
        <dbReference type="EMBL" id="KXB02157.1"/>
    </source>
</evidence>
<dbReference type="SMART" id="SM00530">
    <property type="entry name" value="HTH_XRE"/>
    <property type="match status" value="1"/>
</dbReference>
<feature type="domain" description="HTH cro/C1-type" evidence="3">
    <location>
        <begin position="9"/>
        <end position="65"/>
    </location>
</feature>
<dbReference type="Gene3D" id="3.10.580.10">
    <property type="entry name" value="CBS-domain"/>
    <property type="match status" value="1"/>
</dbReference>
<dbReference type="Pfam" id="PF01381">
    <property type="entry name" value="HTH_3"/>
    <property type="match status" value="1"/>
</dbReference>
<dbReference type="InterPro" id="IPR051257">
    <property type="entry name" value="Diverse_CBS-Domain"/>
</dbReference>
<dbReference type="SUPFAM" id="SSF54631">
    <property type="entry name" value="CBS-domain pair"/>
    <property type="match status" value="1"/>
</dbReference>
<evidence type="ECO:0000256" key="1">
    <source>
        <dbReference type="ARBA" id="ARBA00023122"/>
    </source>
</evidence>
<evidence type="ECO:0000256" key="2">
    <source>
        <dbReference type="PROSITE-ProRule" id="PRU00703"/>
    </source>
</evidence>
<dbReference type="InterPro" id="IPR000644">
    <property type="entry name" value="CBS_dom"/>
</dbReference>
<evidence type="ECO:0000259" key="4">
    <source>
        <dbReference type="PROSITE" id="PS51371"/>
    </source>
</evidence>
<evidence type="ECO:0008006" key="7">
    <source>
        <dbReference type="Google" id="ProtNLM"/>
    </source>
</evidence>
<accession>A0A133V6V8</accession>
<dbReference type="EMBL" id="LHXX01000023">
    <property type="protein sequence ID" value="KXB02157.1"/>
    <property type="molecule type" value="Genomic_DNA"/>
</dbReference>
<dbReference type="PANTHER" id="PTHR43080">
    <property type="entry name" value="CBS DOMAIN-CONTAINING PROTEIN CBSX3, MITOCHONDRIAL"/>
    <property type="match status" value="1"/>
</dbReference>
<dbReference type="PROSITE" id="PS51371">
    <property type="entry name" value="CBS"/>
    <property type="match status" value="1"/>
</dbReference>
<dbReference type="CDD" id="cd00093">
    <property type="entry name" value="HTH_XRE"/>
    <property type="match status" value="1"/>
</dbReference>
<dbReference type="SUPFAM" id="SSF47413">
    <property type="entry name" value="lambda repressor-like DNA-binding domains"/>
    <property type="match status" value="1"/>
</dbReference>
<comment type="caution">
    <text evidence="5">The sequence shown here is derived from an EMBL/GenBank/DDBJ whole genome shotgun (WGS) entry which is preliminary data.</text>
</comment>
<dbReference type="Pfam" id="PF00571">
    <property type="entry name" value="CBS"/>
    <property type="match status" value="2"/>
</dbReference>
<dbReference type="InterPro" id="IPR001387">
    <property type="entry name" value="Cro/C1-type_HTH"/>
</dbReference>
<dbReference type="AlphaFoldDB" id="A0A133V6V8"/>
<evidence type="ECO:0000313" key="6">
    <source>
        <dbReference type="Proteomes" id="UP000070400"/>
    </source>
</evidence>
<dbReference type="InterPro" id="IPR010982">
    <property type="entry name" value="Lambda_DNA-bd_dom_sf"/>
</dbReference>
<evidence type="ECO:0000259" key="3">
    <source>
        <dbReference type="PROSITE" id="PS50943"/>
    </source>
</evidence>
<dbReference type="PROSITE" id="PS50943">
    <property type="entry name" value="HTH_CROC1"/>
    <property type="match status" value="1"/>
</dbReference>
<name>A0A133V6V8_9EURY</name>
<dbReference type="GO" id="GO:0003677">
    <property type="term" value="F:DNA binding"/>
    <property type="evidence" value="ECO:0007669"/>
    <property type="project" value="InterPro"/>
</dbReference>
<dbReference type="Gene3D" id="1.10.260.40">
    <property type="entry name" value="lambda repressor-like DNA-binding domains"/>
    <property type="match status" value="1"/>
</dbReference>
<organism evidence="5 6">
    <name type="scientific">candidate division MSBL1 archaeon SCGC-AAA261D19</name>
    <dbReference type="NCBI Taxonomy" id="1698273"/>
    <lineage>
        <taxon>Archaea</taxon>
        <taxon>Methanobacteriati</taxon>
        <taxon>Methanobacteriota</taxon>
        <taxon>candidate division MSBL1</taxon>
    </lineage>
</organism>
<dbReference type="PANTHER" id="PTHR43080:SF4">
    <property type="entry name" value="CRO-LIKE PROTEIN"/>
    <property type="match status" value="1"/>
</dbReference>
<gene>
    <name evidence="5" type="ORF">AKJ43_02340</name>
</gene>
<proteinExistence type="predicted"/>
<dbReference type="InterPro" id="IPR046342">
    <property type="entry name" value="CBS_dom_sf"/>
</dbReference>
<protein>
    <recommendedName>
        <fullName evidence="7">Transcriptional regulator</fullName>
    </recommendedName>
</protein>
<dbReference type="PIRSF" id="PIRSF037253">
    <property type="entry name" value="HTH_CBS_prd"/>
    <property type="match status" value="1"/>
</dbReference>
<dbReference type="InterPro" id="IPR017158">
    <property type="entry name" value="Tscrpt-reg_CBS-contain_prd"/>
</dbReference>
<keyword evidence="1 2" id="KW-0129">CBS domain</keyword>
<keyword evidence="6" id="KW-1185">Reference proteome</keyword>
<sequence length="189" mass="20551">MRILRPSEIRILRNKLGLTQSKLAELSGITQAYVAKIESGSADPRISTLERISKALEEIASKESFTAEQIMTKPIISVKPDDKIKKAIELMVSSDISQMPILQNNQQLGSIAEDTLIRKISAGEDIFKLVEQTIGSIMDDPFPTVGGRTDVGSLFPILEHSPAVLVLDKGKPMGIITKADILQLSAAGR</sequence>
<dbReference type="Proteomes" id="UP000070400">
    <property type="component" value="Unassembled WGS sequence"/>
</dbReference>